<feature type="transmembrane region" description="Helical" evidence="8">
    <location>
        <begin position="169"/>
        <end position="192"/>
    </location>
</feature>
<protein>
    <recommendedName>
        <fullName evidence="8">Probable membrane transporter protein</fullName>
    </recommendedName>
</protein>
<dbReference type="eggNOG" id="COG0730">
    <property type="taxonomic scope" value="Bacteria"/>
</dbReference>
<evidence type="ECO:0000313" key="9">
    <source>
        <dbReference type="EMBL" id="EAQ14450.1"/>
    </source>
</evidence>
<feature type="transmembrane region" description="Helical" evidence="8">
    <location>
        <begin position="99"/>
        <end position="117"/>
    </location>
</feature>
<evidence type="ECO:0000256" key="3">
    <source>
        <dbReference type="ARBA" id="ARBA00022448"/>
    </source>
</evidence>
<dbReference type="Pfam" id="PF01925">
    <property type="entry name" value="TauE"/>
    <property type="match status" value="1"/>
</dbReference>
<accession>A3VBW7</accession>
<dbReference type="STRING" id="314271.RB2654_17311"/>
<organism evidence="9 10">
    <name type="scientific">Maritimibacter alkaliphilus HTCC2654</name>
    <dbReference type="NCBI Taxonomy" id="314271"/>
    <lineage>
        <taxon>Bacteria</taxon>
        <taxon>Pseudomonadati</taxon>
        <taxon>Pseudomonadota</taxon>
        <taxon>Alphaproteobacteria</taxon>
        <taxon>Rhodobacterales</taxon>
        <taxon>Roseobacteraceae</taxon>
        <taxon>Maritimibacter</taxon>
    </lineage>
</organism>
<reference evidence="9 10" key="1">
    <citation type="journal article" date="2010" name="J. Bacteriol.">
        <title>Genome sequences of Pelagibaca bermudensis HTCC2601T and Maritimibacter alkaliphilus HTCC2654T, the type strains of two marine Roseobacter genera.</title>
        <authorList>
            <person name="Thrash J.C."/>
            <person name="Cho J.C."/>
            <person name="Ferriera S."/>
            <person name="Johnson J."/>
            <person name="Vergin K.L."/>
            <person name="Giovannoni S.J."/>
        </authorList>
    </citation>
    <scope>NUCLEOTIDE SEQUENCE [LARGE SCALE GENOMIC DNA]</scope>
    <source>
        <strain evidence="9 10">HTCC2654</strain>
    </source>
</reference>
<dbReference type="HOGENOM" id="CLU_054750_0_1_5"/>
<feature type="transmembrane region" description="Helical" evidence="8">
    <location>
        <begin position="227"/>
        <end position="246"/>
    </location>
</feature>
<keyword evidence="4 8" id="KW-1003">Cell membrane</keyword>
<evidence type="ECO:0000313" key="10">
    <source>
        <dbReference type="Proteomes" id="UP000002931"/>
    </source>
</evidence>
<evidence type="ECO:0000256" key="5">
    <source>
        <dbReference type="ARBA" id="ARBA00022692"/>
    </source>
</evidence>
<dbReference type="GO" id="GO:0005886">
    <property type="term" value="C:plasma membrane"/>
    <property type="evidence" value="ECO:0007669"/>
    <property type="project" value="UniProtKB-SubCell"/>
</dbReference>
<dbReference type="InterPro" id="IPR002781">
    <property type="entry name" value="TM_pro_TauE-like"/>
</dbReference>
<keyword evidence="10" id="KW-1185">Reference proteome</keyword>
<dbReference type="Proteomes" id="UP000002931">
    <property type="component" value="Unassembled WGS sequence"/>
</dbReference>
<comment type="subcellular location">
    <subcellularLocation>
        <location evidence="1 8">Cell membrane</location>
        <topology evidence="1 8">Multi-pass membrane protein</topology>
    </subcellularLocation>
</comment>
<dbReference type="InterPro" id="IPR052017">
    <property type="entry name" value="TSUP"/>
</dbReference>
<feature type="transmembrane region" description="Helical" evidence="8">
    <location>
        <begin position="72"/>
        <end position="93"/>
    </location>
</feature>
<evidence type="ECO:0000256" key="1">
    <source>
        <dbReference type="ARBA" id="ARBA00004651"/>
    </source>
</evidence>
<feature type="transmembrane region" description="Helical" evidence="8">
    <location>
        <begin position="36"/>
        <end position="60"/>
    </location>
</feature>
<comment type="similarity">
    <text evidence="2 8">Belongs to the 4-toluene sulfonate uptake permease (TSUP) (TC 2.A.102) family.</text>
</comment>
<evidence type="ECO:0000256" key="6">
    <source>
        <dbReference type="ARBA" id="ARBA00022989"/>
    </source>
</evidence>
<evidence type="ECO:0000256" key="7">
    <source>
        <dbReference type="ARBA" id="ARBA00023136"/>
    </source>
</evidence>
<dbReference type="PANTHER" id="PTHR30269">
    <property type="entry name" value="TRANSMEMBRANE PROTEIN YFCA"/>
    <property type="match status" value="1"/>
</dbReference>
<name>A3VBW7_9RHOB</name>
<dbReference type="PANTHER" id="PTHR30269:SF37">
    <property type="entry name" value="MEMBRANE TRANSPORTER PROTEIN"/>
    <property type="match status" value="1"/>
</dbReference>
<keyword evidence="7 8" id="KW-0472">Membrane</keyword>
<evidence type="ECO:0000256" key="4">
    <source>
        <dbReference type="ARBA" id="ARBA00022475"/>
    </source>
</evidence>
<sequence length="250" mass="26877">MEIDLMFFLVAIPAVIFAGISKGGFGSGAAFAATPLLALILEPGQAVGLMLPLLMLMDVTALKPYWKKWDRFAALMLILGAIPGVALGAVFYHLADPDLFRLLIGAVAIGFVAFQLARKFGLLRPARQPMGRTGGLISGTVGGFTSFVSHAGGPPAAVFLLSRGLDKTTYQATTVLVFWAINLMKFVPYMFLGIFTWQSLKADVMLIPAAVIGVWLGVKLHDIIPERLYFTITYTLLVLTGTKLIADALT</sequence>
<dbReference type="EMBL" id="AAMT01000002">
    <property type="protein sequence ID" value="EAQ14450.1"/>
    <property type="molecule type" value="Genomic_DNA"/>
</dbReference>
<comment type="caution">
    <text evidence="9">The sequence shown here is derived from an EMBL/GenBank/DDBJ whole genome shotgun (WGS) entry which is preliminary data.</text>
</comment>
<proteinExistence type="inferred from homology"/>
<keyword evidence="5 8" id="KW-0812">Transmembrane</keyword>
<gene>
    <name evidence="9" type="ORF">RB2654_17311</name>
</gene>
<evidence type="ECO:0000256" key="8">
    <source>
        <dbReference type="RuleBase" id="RU363041"/>
    </source>
</evidence>
<dbReference type="RefSeq" id="WP_008333901.1">
    <property type="nucleotide sequence ID" value="NZ_CH902578.1"/>
</dbReference>
<keyword evidence="3" id="KW-0813">Transport</keyword>
<keyword evidence="6 8" id="KW-1133">Transmembrane helix</keyword>
<dbReference type="AlphaFoldDB" id="A3VBW7"/>
<evidence type="ECO:0000256" key="2">
    <source>
        <dbReference type="ARBA" id="ARBA00009142"/>
    </source>
</evidence>